<evidence type="ECO:0000256" key="2">
    <source>
        <dbReference type="ARBA" id="ARBA00022679"/>
    </source>
</evidence>
<evidence type="ECO:0000256" key="1">
    <source>
        <dbReference type="ARBA" id="ARBA00010164"/>
    </source>
</evidence>
<feature type="domain" description="HipA-like C-terminal" evidence="5">
    <location>
        <begin position="1"/>
        <end position="104"/>
    </location>
</feature>
<evidence type="ECO:0000256" key="4">
    <source>
        <dbReference type="SAM" id="MobiDB-lite"/>
    </source>
</evidence>
<organism evidence="6 7">
    <name type="scientific">Enemella evansiae</name>
    <dbReference type="NCBI Taxonomy" id="2016499"/>
    <lineage>
        <taxon>Bacteria</taxon>
        <taxon>Bacillati</taxon>
        <taxon>Actinomycetota</taxon>
        <taxon>Actinomycetes</taxon>
        <taxon>Propionibacteriales</taxon>
        <taxon>Propionibacteriaceae</taxon>
        <taxon>Enemella</taxon>
    </lineage>
</organism>
<keyword evidence="3" id="KW-0418">Kinase</keyword>
<evidence type="ECO:0000256" key="3">
    <source>
        <dbReference type="ARBA" id="ARBA00022777"/>
    </source>
</evidence>
<evidence type="ECO:0000259" key="5">
    <source>
        <dbReference type="Pfam" id="PF07804"/>
    </source>
</evidence>
<reference evidence="6 7" key="1">
    <citation type="submission" date="2017-07" db="EMBL/GenBank/DDBJ databases">
        <title>Draft whole genome sequences of clinical Proprionibacteriaceae strains.</title>
        <authorList>
            <person name="Bernier A.-M."/>
            <person name="Bernard K."/>
            <person name="Domingo M.-C."/>
        </authorList>
    </citation>
    <scope>NUCLEOTIDE SEQUENCE [LARGE SCALE GENOMIC DNA]</scope>
    <source>
        <strain evidence="6 7">NML 030167</strain>
    </source>
</reference>
<dbReference type="InterPro" id="IPR052028">
    <property type="entry name" value="HipA_Ser/Thr_kinase"/>
</dbReference>
<proteinExistence type="inferred from homology"/>
<dbReference type="GO" id="GO:0004674">
    <property type="term" value="F:protein serine/threonine kinase activity"/>
    <property type="evidence" value="ECO:0007669"/>
    <property type="project" value="TreeGrafter"/>
</dbReference>
<comment type="caution">
    <text evidence="6">The sequence shown here is derived from an EMBL/GenBank/DDBJ whole genome shotgun (WGS) entry which is preliminary data.</text>
</comment>
<evidence type="ECO:0000313" key="7">
    <source>
        <dbReference type="Proteomes" id="UP000215896"/>
    </source>
</evidence>
<keyword evidence="7" id="KW-1185">Reference proteome</keyword>
<evidence type="ECO:0000313" key="6">
    <source>
        <dbReference type="EMBL" id="OYO14243.1"/>
    </source>
</evidence>
<comment type="similarity">
    <text evidence="1">Belongs to the HipA Ser/Thr kinase family.</text>
</comment>
<gene>
    <name evidence="6" type="ORF">CGZ94_06315</name>
</gene>
<dbReference type="GO" id="GO:0005829">
    <property type="term" value="C:cytosol"/>
    <property type="evidence" value="ECO:0007669"/>
    <property type="project" value="TreeGrafter"/>
</dbReference>
<dbReference type="PANTHER" id="PTHR37419:SF1">
    <property type="entry name" value="SERINE_THREONINE-PROTEIN KINASE TOXIN HIPA"/>
    <property type="match status" value="1"/>
</dbReference>
<dbReference type="EMBL" id="NMVO01000012">
    <property type="protein sequence ID" value="OYO14243.1"/>
    <property type="molecule type" value="Genomic_DNA"/>
</dbReference>
<name>A0A255GIS5_9ACTN</name>
<accession>A0A255GIS5</accession>
<dbReference type="Gene3D" id="1.10.1070.20">
    <property type="match status" value="1"/>
</dbReference>
<dbReference type="PANTHER" id="PTHR37419">
    <property type="entry name" value="SERINE/THREONINE-PROTEIN KINASE TOXIN HIPA"/>
    <property type="match status" value="1"/>
</dbReference>
<feature type="region of interest" description="Disordered" evidence="4">
    <location>
        <begin position="105"/>
        <end position="161"/>
    </location>
</feature>
<sequence>MERFDRIRQGEDVVSLAVEDACQLLDLYPADKYAVGSEEVTLAAAEVCAARPVAARAALTQFAFAWLTGNGDLHAKNLSVLRQPTGEWRVAPVYDIPSTMPYGDLWSTSSSTRRSGPAQPQCPADPHPPAGQAAPRPGGGIGGPAQAVSGRLGALSFHSRS</sequence>
<dbReference type="AlphaFoldDB" id="A0A255GIS5"/>
<dbReference type="Pfam" id="PF07804">
    <property type="entry name" value="HipA_C"/>
    <property type="match status" value="1"/>
</dbReference>
<protein>
    <recommendedName>
        <fullName evidence="5">HipA-like C-terminal domain-containing protein</fullName>
    </recommendedName>
</protein>
<dbReference type="Proteomes" id="UP000215896">
    <property type="component" value="Unassembled WGS sequence"/>
</dbReference>
<dbReference type="InterPro" id="IPR012893">
    <property type="entry name" value="HipA-like_C"/>
</dbReference>
<keyword evidence="2" id="KW-0808">Transferase</keyword>